<dbReference type="Proteomes" id="UP000317942">
    <property type="component" value="Unassembled WGS sequence"/>
</dbReference>
<reference evidence="2 3" key="1">
    <citation type="submission" date="2019-06" db="EMBL/GenBank/DDBJ databases">
        <title>Draft genome sequence of Actinomyces oris CCUG 34288T.</title>
        <authorList>
            <person name="Salva-Serra F."/>
            <person name="Cardew S."/>
            <person name="Moore E."/>
        </authorList>
    </citation>
    <scope>NUCLEOTIDE SEQUENCE [LARGE SCALE GENOMIC DNA]</scope>
    <source>
        <strain evidence="2 3">CCUG 34288</strain>
    </source>
</reference>
<feature type="compositionally biased region" description="Polar residues" evidence="1">
    <location>
        <begin position="360"/>
        <end position="371"/>
    </location>
</feature>
<gene>
    <name evidence="2" type="ORF">FK267_09515</name>
</gene>
<evidence type="ECO:0000313" key="3">
    <source>
        <dbReference type="Proteomes" id="UP000317942"/>
    </source>
</evidence>
<proteinExistence type="predicted"/>
<dbReference type="AlphaFoldDB" id="A0A1Q8WNA3"/>
<dbReference type="NCBIfam" id="NF040712">
    <property type="entry name" value="SepH"/>
    <property type="match status" value="1"/>
</dbReference>
<dbReference type="Pfam" id="PF11268">
    <property type="entry name" value="DUF3071"/>
    <property type="match status" value="1"/>
</dbReference>
<dbReference type="EMBL" id="VICC01000006">
    <property type="protein sequence ID" value="TQD60640.1"/>
    <property type="molecule type" value="Genomic_DNA"/>
</dbReference>
<feature type="region of interest" description="Disordered" evidence="1">
    <location>
        <begin position="292"/>
        <end position="492"/>
    </location>
</feature>
<evidence type="ECO:0000313" key="2">
    <source>
        <dbReference type="EMBL" id="TQD60640.1"/>
    </source>
</evidence>
<feature type="compositionally biased region" description="Low complexity" evidence="1">
    <location>
        <begin position="209"/>
        <end position="229"/>
    </location>
</feature>
<feature type="compositionally biased region" description="Low complexity" evidence="1">
    <location>
        <begin position="392"/>
        <end position="406"/>
    </location>
</feature>
<evidence type="ECO:0000256" key="1">
    <source>
        <dbReference type="SAM" id="MobiDB-lite"/>
    </source>
</evidence>
<dbReference type="GeneID" id="64212801"/>
<feature type="compositionally biased region" description="Basic residues" evidence="1">
    <location>
        <begin position="466"/>
        <end position="477"/>
    </location>
</feature>
<feature type="compositionally biased region" description="Low complexity" evidence="1">
    <location>
        <begin position="442"/>
        <end position="453"/>
    </location>
</feature>
<dbReference type="RefSeq" id="WP_075379350.1">
    <property type="nucleotide sequence ID" value="NZ_CP066060.1"/>
</dbReference>
<organism evidence="2 3">
    <name type="scientific">Actinomyces oris</name>
    <dbReference type="NCBI Taxonomy" id="544580"/>
    <lineage>
        <taxon>Bacteria</taxon>
        <taxon>Bacillati</taxon>
        <taxon>Actinomycetota</taxon>
        <taxon>Actinomycetes</taxon>
        <taxon>Actinomycetales</taxon>
        <taxon>Actinomycetaceae</taxon>
        <taxon>Actinomyces</taxon>
    </lineage>
</organism>
<dbReference type="InterPro" id="IPR021421">
    <property type="entry name" value="DUF3071"/>
</dbReference>
<dbReference type="InterPro" id="IPR047682">
    <property type="entry name" value="SepH-like"/>
</dbReference>
<sequence>MKEAPPMVELELLGANGDTIVMTDEDGERYSIVVDDALRAAVRRDRGAILPPSGTVAEAPAPLRPRQLQAYMRAGATAAEVAISTGMDVEHVRRFEGPVLAERQWAVSQAQSCRIGWEKDSPLLGELVVDRLATRGVDPSSLEWDALREGRDPWLIMVTFVQSAEEKQARWSLDLTARAVHALDDEARWLTEAGAGSKRPAVFDQDSKAPGASASAPSAQSGHSPAAAGSAAGSAVSAASAPAAASGEPTGLAVEMPAGMLPVREYGRPTSGAMSADDTDALLADLASSRGRRVEVEMPQDDDLSGFAGEGNADEDAFTDPHGIDYTSSPESPEVPSPPARGMEERRAEAGSRADDESLEQNAGLSAQVYSMSERRRLHTGNHPAGTRLVTASSAPSAAPSAPSPAVERIPVGRRAPLGADSPTEPVPEIPMPSRSEVLAKASPGPSAASAAGTQEPLPDMPRTPPAKKKSRRRSRRSVPSWDEIVFGARPE</sequence>
<comment type="caution">
    <text evidence="2">The sequence shown here is derived from an EMBL/GenBank/DDBJ whole genome shotgun (WGS) entry which is preliminary data.</text>
</comment>
<accession>A0A1Q8WNA3</accession>
<name>A0A1Q8WNA3_9ACTO</name>
<feature type="region of interest" description="Disordered" evidence="1">
    <location>
        <begin position="195"/>
        <end position="229"/>
    </location>
</feature>
<protein>
    <submittedName>
        <fullName evidence="2">DUF3071 domain-containing protein</fullName>
    </submittedName>
</protein>
<feature type="compositionally biased region" description="Basic and acidic residues" evidence="1">
    <location>
        <begin position="342"/>
        <end position="356"/>
    </location>
</feature>
<dbReference type="OrthoDB" id="5180791at2"/>